<keyword evidence="3" id="KW-1185">Reference proteome</keyword>
<dbReference type="PANTHER" id="PTHR33546">
    <property type="entry name" value="LARGE, MULTIFUNCTIONAL SECRETED PROTEIN-RELATED"/>
    <property type="match status" value="1"/>
</dbReference>
<dbReference type="AlphaFoldDB" id="A0A9W6JAU5"/>
<evidence type="ECO:0000259" key="1">
    <source>
        <dbReference type="Pfam" id="PF22807"/>
    </source>
</evidence>
<proteinExistence type="predicted"/>
<dbReference type="InterPro" id="IPR011041">
    <property type="entry name" value="Quinoprot_gluc/sorb_DH_b-prop"/>
</dbReference>
<dbReference type="InterPro" id="IPR054539">
    <property type="entry name" value="Beta-prop_PDH"/>
</dbReference>
<evidence type="ECO:0000313" key="2">
    <source>
        <dbReference type="EMBL" id="GLK74130.1"/>
    </source>
</evidence>
<comment type="caution">
    <text evidence="2">The sequence shown here is derived from an EMBL/GenBank/DDBJ whole genome shotgun (WGS) entry which is preliminary data.</text>
</comment>
<dbReference type="PANTHER" id="PTHR33546:SF1">
    <property type="entry name" value="LARGE, MULTIFUNCTIONAL SECRETED PROTEIN"/>
    <property type="match status" value="1"/>
</dbReference>
<dbReference type="Pfam" id="PF22807">
    <property type="entry name" value="TrAA12"/>
    <property type="match status" value="1"/>
</dbReference>
<reference evidence="2" key="1">
    <citation type="journal article" date="2014" name="Int. J. Syst. Evol. Microbiol.">
        <title>Complete genome sequence of Corynebacterium casei LMG S-19264T (=DSM 44701T), isolated from a smear-ripened cheese.</title>
        <authorList>
            <consortium name="US DOE Joint Genome Institute (JGI-PGF)"/>
            <person name="Walter F."/>
            <person name="Albersmeier A."/>
            <person name="Kalinowski J."/>
            <person name="Ruckert C."/>
        </authorList>
    </citation>
    <scope>NUCLEOTIDE SEQUENCE</scope>
    <source>
        <strain evidence="2">VKM B-2484</strain>
    </source>
</reference>
<evidence type="ECO:0000313" key="3">
    <source>
        <dbReference type="Proteomes" id="UP001143370"/>
    </source>
</evidence>
<dbReference type="Gene3D" id="2.120.10.30">
    <property type="entry name" value="TolB, C-terminal domain"/>
    <property type="match status" value="1"/>
</dbReference>
<gene>
    <name evidence="2" type="ORF">GCM10017643_42480</name>
</gene>
<organism evidence="2 3">
    <name type="scientific">Ancylobacter dichloromethanicus</name>
    <dbReference type="NCBI Taxonomy" id="518825"/>
    <lineage>
        <taxon>Bacteria</taxon>
        <taxon>Pseudomonadati</taxon>
        <taxon>Pseudomonadota</taxon>
        <taxon>Alphaproteobacteria</taxon>
        <taxon>Hyphomicrobiales</taxon>
        <taxon>Xanthobacteraceae</taxon>
        <taxon>Ancylobacter</taxon>
    </lineage>
</organism>
<dbReference type="EMBL" id="BSFJ01000035">
    <property type="protein sequence ID" value="GLK74130.1"/>
    <property type="molecule type" value="Genomic_DNA"/>
</dbReference>
<protein>
    <submittedName>
        <fullName evidence="2">Sorbosone dehydrogenase</fullName>
    </submittedName>
</protein>
<sequence>MAAPFRAVMAPSPLLPEPVMANYVKISGFLGACITGAVHFLTDLRKAPALAEEAGYGDLPKLPRPKPTLIPIMKIAPAIGWAPGQKPKPAPGFKVSFFAENLDHPRWVYELPNGDILVAETAGPPWPAGIFSLRWWAMGFVMARAGAGVKSANRITLLRDADGDGVAEIKLPFLENLYSPFGMALVGDQLYVANADALVRFPYVPGATRIDAPPVKVCDLPSGRNHHWTKSLVANKEGTKLYVGVGSNSNVAEYGMGEEVDRAAILEVDIATGTRRVFAGGLRNPVGMDWNPVTGELWTSVNERDEIGDDLVPDYMTSVKDGAFYGWPYCYYDKIVDERVKPQRPDLVAASLKPDYALGSHTASLGLTFVDDDRFGARFTHGAFIGQHGSWNRNPPSGYRVIFVPFTEGKPAGPPEEILGGFRVDGKALGRPVGVIVDRRGGLLVVDDVGDCIWRVTPA</sequence>
<accession>A0A9W6JAU5</accession>
<name>A0A9W6JAU5_9HYPH</name>
<dbReference type="Proteomes" id="UP001143370">
    <property type="component" value="Unassembled WGS sequence"/>
</dbReference>
<dbReference type="SUPFAM" id="SSF50952">
    <property type="entry name" value="Soluble quinoprotein glucose dehydrogenase"/>
    <property type="match status" value="1"/>
</dbReference>
<feature type="domain" description="Pyrroloquinoline quinone-dependent pyranose dehydrogenase beta-propeller" evidence="1">
    <location>
        <begin position="90"/>
        <end position="453"/>
    </location>
</feature>
<dbReference type="InterPro" id="IPR011042">
    <property type="entry name" value="6-blade_b-propeller_TolB-like"/>
</dbReference>
<reference evidence="2" key="2">
    <citation type="submission" date="2023-01" db="EMBL/GenBank/DDBJ databases">
        <authorList>
            <person name="Sun Q."/>
            <person name="Evtushenko L."/>
        </authorList>
    </citation>
    <scope>NUCLEOTIDE SEQUENCE</scope>
    <source>
        <strain evidence="2">VKM B-2484</strain>
    </source>
</reference>